<evidence type="ECO:0000313" key="9">
    <source>
        <dbReference type="Proteomes" id="UP000054937"/>
    </source>
</evidence>
<dbReference type="PROSITE" id="PS00126">
    <property type="entry name" value="PDEASE_I_1"/>
    <property type="match status" value="1"/>
</dbReference>
<dbReference type="GO" id="GO:0007165">
    <property type="term" value="P:signal transduction"/>
    <property type="evidence" value="ECO:0007669"/>
    <property type="project" value="InterPro"/>
</dbReference>
<dbReference type="PANTHER" id="PTHR11347">
    <property type="entry name" value="CYCLIC NUCLEOTIDE PHOSPHODIESTERASE"/>
    <property type="match status" value="1"/>
</dbReference>
<feature type="active site" description="Proton donor" evidence="3">
    <location>
        <position position="183"/>
    </location>
</feature>
<feature type="binding site" evidence="4">
    <location>
        <position position="405"/>
    </location>
    <ligand>
        <name>AMP</name>
        <dbReference type="ChEBI" id="CHEBI:456215"/>
    </ligand>
</feature>
<dbReference type="GO" id="GO:0004114">
    <property type="term" value="F:3',5'-cyclic-nucleotide phosphodiesterase activity"/>
    <property type="evidence" value="ECO:0007669"/>
    <property type="project" value="InterPro"/>
</dbReference>
<evidence type="ECO:0000256" key="1">
    <source>
        <dbReference type="ARBA" id="ARBA00022723"/>
    </source>
</evidence>
<proteinExistence type="inferred from homology"/>
<keyword evidence="9" id="KW-1185">Reference proteome</keyword>
<dbReference type="AlphaFoldDB" id="A0A0V0QKK9"/>
<dbReference type="InterPro" id="IPR023174">
    <property type="entry name" value="PDEase_CS"/>
</dbReference>
<dbReference type="SUPFAM" id="SSF109604">
    <property type="entry name" value="HD-domain/PDEase-like"/>
    <property type="match status" value="1"/>
</dbReference>
<feature type="binding site" evidence="5">
    <location>
        <position position="187"/>
    </location>
    <ligand>
        <name>Zn(2+)</name>
        <dbReference type="ChEBI" id="CHEBI:29105"/>
        <label>1</label>
    </ligand>
</feature>
<comment type="caution">
    <text evidence="8">The sequence shown here is derived from an EMBL/GenBank/DDBJ whole genome shotgun (WGS) entry which is preliminary data.</text>
</comment>
<protein>
    <recommendedName>
        <fullName evidence="6">Phosphodiesterase</fullName>
        <ecNumber evidence="6">3.1.4.-</ecNumber>
    </recommendedName>
</protein>
<dbReference type="EC" id="3.1.4.-" evidence="6"/>
<evidence type="ECO:0000256" key="5">
    <source>
        <dbReference type="PIRSR" id="PIRSR623088-3"/>
    </source>
</evidence>
<dbReference type="GO" id="GO:0046872">
    <property type="term" value="F:metal ion binding"/>
    <property type="evidence" value="ECO:0007669"/>
    <property type="project" value="UniProtKB-KW"/>
</dbReference>
<dbReference type="EMBL" id="LDAU01000151">
    <property type="protein sequence ID" value="KRX02841.1"/>
    <property type="molecule type" value="Genomic_DNA"/>
</dbReference>
<comment type="cofactor">
    <cofactor evidence="6">
        <name>a divalent metal cation</name>
        <dbReference type="ChEBI" id="CHEBI:60240"/>
    </cofactor>
    <text evidence="6">Binds 2 divalent metal cations per subunit. Site 1 may preferentially bind zinc ions, while site 2 has a preference for magnesium and/or manganese ions.</text>
</comment>
<feature type="binding site" evidence="5">
    <location>
        <position position="224"/>
    </location>
    <ligand>
        <name>Zn(2+)</name>
        <dbReference type="ChEBI" id="CHEBI:29105"/>
        <label>1</label>
    </ligand>
</feature>
<dbReference type="OMA" id="HYTSREM"/>
<evidence type="ECO:0000256" key="3">
    <source>
        <dbReference type="PIRSR" id="PIRSR623088-1"/>
    </source>
</evidence>
<dbReference type="Gene3D" id="1.10.1300.10">
    <property type="entry name" value="3'5'-cyclic nucleotide phosphodiesterase, catalytic domain"/>
    <property type="match status" value="1"/>
</dbReference>
<dbReference type="InParanoid" id="A0A0V0QKK9"/>
<organism evidence="8 9">
    <name type="scientific">Pseudocohnilembus persalinus</name>
    <name type="common">Ciliate</name>
    <dbReference type="NCBI Taxonomy" id="266149"/>
    <lineage>
        <taxon>Eukaryota</taxon>
        <taxon>Sar</taxon>
        <taxon>Alveolata</taxon>
        <taxon>Ciliophora</taxon>
        <taxon>Intramacronucleata</taxon>
        <taxon>Oligohymenophorea</taxon>
        <taxon>Scuticociliatia</taxon>
        <taxon>Philasterida</taxon>
        <taxon>Pseudocohnilembidae</taxon>
        <taxon>Pseudocohnilembus</taxon>
    </lineage>
</organism>
<gene>
    <name evidence="8" type="ORF">PPERSA_04044</name>
</gene>
<name>A0A0V0QKK9_PSEPJ</name>
<evidence type="ECO:0000256" key="6">
    <source>
        <dbReference type="RuleBase" id="RU363067"/>
    </source>
</evidence>
<dbReference type="InterPro" id="IPR023088">
    <property type="entry name" value="PDEase"/>
</dbReference>
<dbReference type="PRINTS" id="PR00387">
    <property type="entry name" value="PDIESTERASE1"/>
</dbReference>
<dbReference type="InterPro" id="IPR002073">
    <property type="entry name" value="PDEase_catalytic_dom"/>
</dbReference>
<dbReference type="Proteomes" id="UP000054937">
    <property type="component" value="Unassembled WGS sequence"/>
</dbReference>
<dbReference type="OrthoDB" id="189220at2759"/>
<dbReference type="Pfam" id="PF00233">
    <property type="entry name" value="PDEase_I"/>
    <property type="match status" value="1"/>
</dbReference>
<evidence type="ECO:0000259" key="7">
    <source>
        <dbReference type="PROSITE" id="PS51845"/>
    </source>
</evidence>
<comment type="similarity">
    <text evidence="6">Belongs to the cyclic nucleotide phosphodiesterase family.</text>
</comment>
<evidence type="ECO:0000256" key="2">
    <source>
        <dbReference type="ARBA" id="ARBA00022801"/>
    </source>
</evidence>
<accession>A0A0V0QKK9</accession>
<feature type="binding site" evidence="4">
    <location>
        <begin position="183"/>
        <end position="187"/>
    </location>
    <ligand>
        <name>AMP</name>
        <dbReference type="ChEBI" id="CHEBI:456215"/>
    </ligand>
</feature>
<dbReference type="InterPro" id="IPR036971">
    <property type="entry name" value="PDEase_catalytic_dom_sf"/>
</dbReference>
<evidence type="ECO:0000256" key="4">
    <source>
        <dbReference type="PIRSR" id="PIRSR623088-2"/>
    </source>
</evidence>
<keyword evidence="2 6" id="KW-0378">Hydrolase</keyword>
<evidence type="ECO:0000313" key="8">
    <source>
        <dbReference type="EMBL" id="KRX02841.1"/>
    </source>
</evidence>
<feature type="domain" description="PDEase" evidence="7">
    <location>
        <begin position="100"/>
        <end position="448"/>
    </location>
</feature>
<feature type="binding site" evidence="5">
    <location>
        <position position="353"/>
    </location>
    <ligand>
        <name>Zn(2+)</name>
        <dbReference type="ChEBI" id="CHEBI:29105"/>
        <label>1</label>
    </ligand>
</feature>
<feature type="binding site" evidence="5">
    <location>
        <position position="223"/>
    </location>
    <ligand>
        <name>Zn(2+)</name>
        <dbReference type="ChEBI" id="CHEBI:29105"/>
        <label>1</label>
    </ligand>
</feature>
<feature type="binding site" evidence="5">
    <location>
        <position position="224"/>
    </location>
    <ligand>
        <name>Zn(2+)</name>
        <dbReference type="ChEBI" id="CHEBI:29105"/>
        <label>2</label>
    </ligand>
</feature>
<feature type="binding site" evidence="4">
    <location>
        <position position="353"/>
    </location>
    <ligand>
        <name>AMP</name>
        <dbReference type="ChEBI" id="CHEBI:456215"/>
    </ligand>
</feature>
<reference evidence="8 9" key="1">
    <citation type="journal article" date="2015" name="Sci. Rep.">
        <title>Genome of the facultative scuticociliatosis pathogen Pseudocohnilembus persalinus provides insight into its virulence through horizontal gene transfer.</title>
        <authorList>
            <person name="Xiong J."/>
            <person name="Wang G."/>
            <person name="Cheng J."/>
            <person name="Tian M."/>
            <person name="Pan X."/>
            <person name="Warren A."/>
            <person name="Jiang C."/>
            <person name="Yuan D."/>
            <person name="Miao W."/>
        </authorList>
    </citation>
    <scope>NUCLEOTIDE SEQUENCE [LARGE SCALE GENOMIC DNA]</scope>
    <source>
        <strain evidence="8">36N120E</strain>
    </source>
</reference>
<sequence>MEEDKKNQSFRDSLGLEVLYIRSYLLNQMDEERKEQFAQLETIYDSIEQKLKNENYDEQTAYNIYGQFRKTLKKFKRRTENINKFKQRDVDAFRKKQDITGQSFIALFHDIKMNVNDYMNKFDVNKVLDPNFQMHLYTCEELCEYAVKMIEYTKFPVNNGIDTSVLGNLIKELCLNYNVVPYHNFTHAFSLFQMLFVSYFNSELQSFVQPLEYFSAQLASLAHDVNHKGVNNLYKVNKRSEKALTYVDQAVLENMHASTFFRILDQDPKFNILAQLPKEQQPIFKKIAITSILATDMGKHNKLVEKLKKRGEATARVRKNPGDSSELDKFLAFKKEEAEDRKFVLNIMVHACDIGNPCLDFTNYMNWAYLLSQEFNDQTIKEQKKGVPVNGFLKYKDKNTYYNGQLFFSKTFVLPLWKEIAVVFPELQRFPDQINSNLKQLEEEKQKLSANN</sequence>
<keyword evidence="1 5" id="KW-0479">Metal-binding</keyword>
<feature type="binding site" evidence="4">
    <location>
        <position position="224"/>
    </location>
    <ligand>
        <name>AMP</name>
        <dbReference type="ChEBI" id="CHEBI:456215"/>
    </ligand>
</feature>
<dbReference type="PROSITE" id="PS51845">
    <property type="entry name" value="PDEASE_I_2"/>
    <property type="match status" value="1"/>
</dbReference>